<dbReference type="NCBIfam" id="TIGR01951">
    <property type="entry name" value="nusB"/>
    <property type="match status" value="1"/>
</dbReference>
<accession>A0ABS4GV89</accession>
<comment type="similarity">
    <text evidence="1 6">Belongs to the NusB family.</text>
</comment>
<evidence type="ECO:0000256" key="3">
    <source>
        <dbReference type="ARBA" id="ARBA00022884"/>
    </source>
</evidence>
<dbReference type="HAMAP" id="MF_00073">
    <property type="entry name" value="NusB"/>
    <property type="match status" value="1"/>
</dbReference>
<evidence type="ECO:0000313" key="8">
    <source>
        <dbReference type="EMBL" id="MBP1934186.1"/>
    </source>
</evidence>
<protein>
    <recommendedName>
        <fullName evidence="6">Transcription antitermination protein NusB</fullName>
    </recommendedName>
    <alternativeName>
        <fullName evidence="6">Antitermination factor NusB</fullName>
    </alternativeName>
</protein>
<sequence length="139" mass="15838">MTRREAREKAVQALYQIDMRKIDPNEALAAVNQEEMQGDEHEFLKQLVHGAVENQAQIDEAIKKNLRNWTMERLAFVDRAILRIAVYEILYDTSIPSKVSMNEALELAKSFGMEESVKFINAVLANIVKETDQSGEAVQ</sequence>
<dbReference type="EMBL" id="JAGGKT010000017">
    <property type="protein sequence ID" value="MBP1934186.1"/>
    <property type="molecule type" value="Genomic_DNA"/>
</dbReference>
<evidence type="ECO:0000256" key="6">
    <source>
        <dbReference type="HAMAP-Rule" id="MF_00073"/>
    </source>
</evidence>
<dbReference type="Pfam" id="PF01029">
    <property type="entry name" value="NusB"/>
    <property type="match status" value="1"/>
</dbReference>
<gene>
    <name evidence="6" type="primary">nusB</name>
    <name evidence="8" type="ORF">J2Z37_004205</name>
</gene>
<dbReference type="InterPro" id="IPR006027">
    <property type="entry name" value="NusB_RsmB_TIM44"/>
</dbReference>
<proteinExistence type="inferred from homology"/>
<evidence type="ECO:0000256" key="5">
    <source>
        <dbReference type="ARBA" id="ARBA00023163"/>
    </source>
</evidence>
<dbReference type="CDD" id="cd00619">
    <property type="entry name" value="Terminator_NusB"/>
    <property type="match status" value="1"/>
</dbReference>
<name>A0ABS4GV89_9BACL</name>
<dbReference type="RefSeq" id="WP_209812187.1">
    <property type="nucleotide sequence ID" value="NZ_JAGGKT010000017.1"/>
</dbReference>
<feature type="domain" description="NusB/RsmB/TIM44" evidence="7">
    <location>
        <begin position="4"/>
        <end position="129"/>
    </location>
</feature>
<evidence type="ECO:0000259" key="7">
    <source>
        <dbReference type="Pfam" id="PF01029"/>
    </source>
</evidence>
<dbReference type="PANTHER" id="PTHR11078:SF3">
    <property type="entry name" value="ANTITERMINATION NUSB DOMAIN-CONTAINING PROTEIN"/>
    <property type="match status" value="1"/>
</dbReference>
<reference evidence="8 9" key="1">
    <citation type="submission" date="2021-03" db="EMBL/GenBank/DDBJ databases">
        <title>Genomic Encyclopedia of Type Strains, Phase IV (KMG-IV): sequencing the most valuable type-strain genomes for metagenomic binning, comparative biology and taxonomic classification.</title>
        <authorList>
            <person name="Goeker M."/>
        </authorList>
    </citation>
    <scope>NUCLEOTIDE SEQUENCE [LARGE SCALE GENOMIC DNA]</scope>
    <source>
        <strain evidence="8 9">DSM 24738</strain>
    </source>
</reference>
<dbReference type="InterPro" id="IPR035926">
    <property type="entry name" value="NusB-like_sf"/>
</dbReference>
<evidence type="ECO:0000256" key="2">
    <source>
        <dbReference type="ARBA" id="ARBA00022814"/>
    </source>
</evidence>
<dbReference type="PANTHER" id="PTHR11078">
    <property type="entry name" value="N UTILIZATION SUBSTANCE PROTEIN B-RELATED"/>
    <property type="match status" value="1"/>
</dbReference>
<comment type="function">
    <text evidence="6">Involved in transcription antitermination. Required for transcription of ribosomal RNA (rRNA) genes. Binds specifically to the boxA antiterminator sequence of the ribosomal RNA (rrn) operons.</text>
</comment>
<evidence type="ECO:0000256" key="1">
    <source>
        <dbReference type="ARBA" id="ARBA00005952"/>
    </source>
</evidence>
<dbReference type="Gene3D" id="1.10.940.10">
    <property type="entry name" value="NusB-like"/>
    <property type="match status" value="1"/>
</dbReference>
<dbReference type="Proteomes" id="UP001519343">
    <property type="component" value="Unassembled WGS sequence"/>
</dbReference>
<keyword evidence="5 6" id="KW-0804">Transcription</keyword>
<evidence type="ECO:0000256" key="4">
    <source>
        <dbReference type="ARBA" id="ARBA00023015"/>
    </source>
</evidence>
<keyword evidence="4 6" id="KW-0805">Transcription regulation</keyword>
<keyword evidence="3 6" id="KW-0694">RNA-binding</keyword>
<dbReference type="SUPFAM" id="SSF48013">
    <property type="entry name" value="NusB-like"/>
    <property type="match status" value="1"/>
</dbReference>
<keyword evidence="2 6" id="KW-0889">Transcription antitermination</keyword>
<keyword evidence="9" id="KW-1185">Reference proteome</keyword>
<organism evidence="8 9">
    <name type="scientific">Ammoniphilus resinae</name>
    <dbReference type="NCBI Taxonomy" id="861532"/>
    <lineage>
        <taxon>Bacteria</taxon>
        <taxon>Bacillati</taxon>
        <taxon>Bacillota</taxon>
        <taxon>Bacilli</taxon>
        <taxon>Bacillales</taxon>
        <taxon>Paenibacillaceae</taxon>
        <taxon>Aneurinibacillus group</taxon>
        <taxon>Ammoniphilus</taxon>
    </lineage>
</organism>
<comment type="caution">
    <text evidence="8">The sequence shown here is derived from an EMBL/GenBank/DDBJ whole genome shotgun (WGS) entry which is preliminary data.</text>
</comment>
<dbReference type="InterPro" id="IPR011605">
    <property type="entry name" value="NusB_fam"/>
</dbReference>
<evidence type="ECO:0000313" key="9">
    <source>
        <dbReference type="Proteomes" id="UP001519343"/>
    </source>
</evidence>